<gene>
    <name evidence="2" type="ORF">L873DRAFT_1809459</name>
</gene>
<keyword evidence="1" id="KW-0812">Transmembrane</keyword>
<accession>A0A3N4JHD0</accession>
<reference evidence="2 3" key="1">
    <citation type="journal article" date="2018" name="Nat. Ecol. Evol.">
        <title>Pezizomycetes genomes reveal the molecular basis of ectomycorrhizal truffle lifestyle.</title>
        <authorList>
            <person name="Murat C."/>
            <person name="Payen T."/>
            <person name="Noel B."/>
            <person name="Kuo A."/>
            <person name="Morin E."/>
            <person name="Chen J."/>
            <person name="Kohler A."/>
            <person name="Krizsan K."/>
            <person name="Balestrini R."/>
            <person name="Da Silva C."/>
            <person name="Montanini B."/>
            <person name="Hainaut M."/>
            <person name="Levati E."/>
            <person name="Barry K.W."/>
            <person name="Belfiori B."/>
            <person name="Cichocki N."/>
            <person name="Clum A."/>
            <person name="Dockter R.B."/>
            <person name="Fauchery L."/>
            <person name="Guy J."/>
            <person name="Iotti M."/>
            <person name="Le Tacon F."/>
            <person name="Lindquist E.A."/>
            <person name="Lipzen A."/>
            <person name="Malagnac F."/>
            <person name="Mello A."/>
            <person name="Molinier V."/>
            <person name="Miyauchi S."/>
            <person name="Poulain J."/>
            <person name="Riccioni C."/>
            <person name="Rubini A."/>
            <person name="Sitrit Y."/>
            <person name="Splivallo R."/>
            <person name="Traeger S."/>
            <person name="Wang M."/>
            <person name="Zifcakova L."/>
            <person name="Wipf D."/>
            <person name="Zambonelli A."/>
            <person name="Paolocci F."/>
            <person name="Nowrousian M."/>
            <person name="Ottonello S."/>
            <person name="Baldrian P."/>
            <person name="Spatafora J.W."/>
            <person name="Henrissat B."/>
            <person name="Nagy L.G."/>
            <person name="Aury J.M."/>
            <person name="Wincker P."/>
            <person name="Grigoriev I.V."/>
            <person name="Bonfante P."/>
            <person name="Martin F.M."/>
        </authorList>
    </citation>
    <scope>NUCLEOTIDE SEQUENCE [LARGE SCALE GENOMIC DNA]</scope>
    <source>
        <strain evidence="2 3">120613-1</strain>
    </source>
</reference>
<evidence type="ECO:0000313" key="3">
    <source>
        <dbReference type="Proteomes" id="UP000276215"/>
    </source>
</evidence>
<dbReference type="Proteomes" id="UP000276215">
    <property type="component" value="Unassembled WGS sequence"/>
</dbReference>
<keyword evidence="1" id="KW-0472">Membrane</keyword>
<keyword evidence="1" id="KW-1133">Transmembrane helix</keyword>
<dbReference type="EMBL" id="ML120402">
    <property type="protein sequence ID" value="RPA97669.1"/>
    <property type="molecule type" value="Genomic_DNA"/>
</dbReference>
<sequence length="89" mass="9897">MSSTWDCERDADSTDKIHHADVAAIILGTIAATAAVITLFGRWKRKDNRLGLCRRCERCGECVNMSGYADGLPKPPERAHIKEIEIEIV</sequence>
<organism evidence="2 3">
    <name type="scientific">Choiromyces venosus 120613-1</name>
    <dbReference type="NCBI Taxonomy" id="1336337"/>
    <lineage>
        <taxon>Eukaryota</taxon>
        <taxon>Fungi</taxon>
        <taxon>Dikarya</taxon>
        <taxon>Ascomycota</taxon>
        <taxon>Pezizomycotina</taxon>
        <taxon>Pezizomycetes</taxon>
        <taxon>Pezizales</taxon>
        <taxon>Tuberaceae</taxon>
        <taxon>Choiromyces</taxon>
    </lineage>
</organism>
<protein>
    <submittedName>
        <fullName evidence="2">Uncharacterized protein</fullName>
    </submittedName>
</protein>
<dbReference type="AlphaFoldDB" id="A0A3N4JHD0"/>
<keyword evidence="3" id="KW-1185">Reference proteome</keyword>
<proteinExistence type="predicted"/>
<evidence type="ECO:0000313" key="2">
    <source>
        <dbReference type="EMBL" id="RPA97669.1"/>
    </source>
</evidence>
<name>A0A3N4JHD0_9PEZI</name>
<evidence type="ECO:0000256" key="1">
    <source>
        <dbReference type="SAM" id="Phobius"/>
    </source>
</evidence>
<feature type="transmembrane region" description="Helical" evidence="1">
    <location>
        <begin position="22"/>
        <end position="40"/>
    </location>
</feature>